<dbReference type="EMBL" id="KB295062">
    <property type="protein sequence ID" value="ELU13665.1"/>
    <property type="molecule type" value="Genomic_DNA"/>
</dbReference>
<dbReference type="AlphaFoldDB" id="R7VDC9"/>
<dbReference type="HOGENOM" id="CLU_895012_0_0_1"/>
<dbReference type="EnsemblMetazoa" id="CapteT220407">
    <property type="protein sequence ID" value="CapteP220407"/>
    <property type="gene ID" value="CapteG220407"/>
</dbReference>
<feature type="transmembrane region" description="Helical" evidence="1">
    <location>
        <begin position="183"/>
        <end position="202"/>
    </location>
</feature>
<evidence type="ECO:0000313" key="4">
    <source>
        <dbReference type="Proteomes" id="UP000014760"/>
    </source>
</evidence>
<feature type="transmembrane region" description="Helical" evidence="1">
    <location>
        <begin position="144"/>
        <end position="163"/>
    </location>
</feature>
<reference evidence="3" key="3">
    <citation type="submission" date="2015-06" db="UniProtKB">
        <authorList>
            <consortium name="EnsemblMetazoa"/>
        </authorList>
    </citation>
    <scope>IDENTIFICATION</scope>
</reference>
<gene>
    <name evidence="2" type="ORF">CAPTEDRAFT_220407</name>
</gene>
<evidence type="ECO:0000313" key="3">
    <source>
        <dbReference type="EnsemblMetazoa" id="CapteP220407"/>
    </source>
</evidence>
<keyword evidence="4" id="KW-1185">Reference proteome</keyword>
<feature type="transmembrane region" description="Helical" evidence="1">
    <location>
        <begin position="284"/>
        <end position="304"/>
    </location>
</feature>
<proteinExistence type="predicted"/>
<feature type="transmembrane region" description="Helical" evidence="1">
    <location>
        <begin position="107"/>
        <end position="124"/>
    </location>
</feature>
<feature type="transmembrane region" description="Helical" evidence="1">
    <location>
        <begin position="222"/>
        <end position="241"/>
    </location>
</feature>
<sequence>MATKRRGSHGLSVVDLLRGGALIVGFLAVMFGDKKGSSSIWLKADAVMLGMRIPGVLFPQAFLDMMFDGDYDSNLIFLARPGILYAALIAILYYLTIKDKDDASIGAWLIARTLSMITVLMVEMNGLDALSNPKASLRMSSNRIPTLMMMLVCLGHIVHLLRFQEYASEGRGSSVVGATCTRFHLFIDVLFDFPFLMFYLMYPSEALASLGIKGTGPAHDFLVRMMVAIALTHFLFSFISLQSNNERDQRACLIIRFLGIVLLLPFDVYQHYTTGLWTEMTCGVTFQFVIMGVMTLNSFVGAFYKPKAKTH</sequence>
<reference evidence="4" key="1">
    <citation type="submission" date="2012-12" db="EMBL/GenBank/DDBJ databases">
        <authorList>
            <person name="Hellsten U."/>
            <person name="Grimwood J."/>
            <person name="Chapman J.A."/>
            <person name="Shapiro H."/>
            <person name="Aerts A."/>
            <person name="Otillar R.P."/>
            <person name="Terry A.Y."/>
            <person name="Boore J.L."/>
            <person name="Simakov O."/>
            <person name="Marletaz F."/>
            <person name="Cho S.-J."/>
            <person name="Edsinger-Gonzales E."/>
            <person name="Havlak P."/>
            <person name="Kuo D.-H."/>
            <person name="Larsson T."/>
            <person name="Lv J."/>
            <person name="Arendt D."/>
            <person name="Savage R."/>
            <person name="Osoegawa K."/>
            <person name="de Jong P."/>
            <person name="Lindberg D.R."/>
            <person name="Seaver E.C."/>
            <person name="Weisblat D.A."/>
            <person name="Putnam N.H."/>
            <person name="Grigoriev I.V."/>
            <person name="Rokhsar D.S."/>
        </authorList>
    </citation>
    <scope>NUCLEOTIDE SEQUENCE</scope>
    <source>
        <strain evidence="4">I ESC-2004</strain>
    </source>
</reference>
<feature type="transmembrane region" description="Helical" evidence="1">
    <location>
        <begin position="75"/>
        <end position="95"/>
    </location>
</feature>
<accession>R7VDC9</accession>
<feature type="transmembrane region" description="Helical" evidence="1">
    <location>
        <begin position="12"/>
        <end position="32"/>
    </location>
</feature>
<evidence type="ECO:0000256" key="1">
    <source>
        <dbReference type="SAM" id="Phobius"/>
    </source>
</evidence>
<dbReference type="EMBL" id="AMQN01000729">
    <property type="status" value="NOT_ANNOTATED_CDS"/>
    <property type="molecule type" value="Genomic_DNA"/>
</dbReference>
<reference evidence="2 4" key="2">
    <citation type="journal article" date="2013" name="Nature">
        <title>Insights into bilaterian evolution from three spiralian genomes.</title>
        <authorList>
            <person name="Simakov O."/>
            <person name="Marletaz F."/>
            <person name="Cho S.J."/>
            <person name="Edsinger-Gonzales E."/>
            <person name="Havlak P."/>
            <person name="Hellsten U."/>
            <person name="Kuo D.H."/>
            <person name="Larsson T."/>
            <person name="Lv J."/>
            <person name="Arendt D."/>
            <person name="Savage R."/>
            <person name="Osoegawa K."/>
            <person name="de Jong P."/>
            <person name="Grimwood J."/>
            <person name="Chapman J.A."/>
            <person name="Shapiro H."/>
            <person name="Aerts A."/>
            <person name="Otillar R.P."/>
            <person name="Terry A.Y."/>
            <person name="Boore J.L."/>
            <person name="Grigoriev I.V."/>
            <person name="Lindberg D.R."/>
            <person name="Seaver E.C."/>
            <person name="Weisblat D.A."/>
            <person name="Putnam N.H."/>
            <person name="Rokhsar D.S."/>
        </authorList>
    </citation>
    <scope>NUCLEOTIDE SEQUENCE</scope>
    <source>
        <strain evidence="2 4">I ESC-2004</strain>
    </source>
</reference>
<name>R7VDC9_CAPTE</name>
<dbReference type="Proteomes" id="UP000014760">
    <property type="component" value="Unassembled WGS sequence"/>
</dbReference>
<evidence type="ECO:0000313" key="2">
    <source>
        <dbReference type="EMBL" id="ELU13665.1"/>
    </source>
</evidence>
<dbReference type="EMBL" id="AMQN01000728">
    <property type="status" value="NOT_ANNOTATED_CDS"/>
    <property type="molecule type" value="Genomic_DNA"/>
</dbReference>
<feature type="transmembrane region" description="Helical" evidence="1">
    <location>
        <begin position="253"/>
        <end position="272"/>
    </location>
</feature>
<protein>
    <submittedName>
        <fullName evidence="2 3">Uncharacterized protein</fullName>
    </submittedName>
</protein>
<keyword evidence="1" id="KW-1133">Transmembrane helix</keyword>
<organism evidence="2">
    <name type="scientific">Capitella teleta</name>
    <name type="common">Polychaete worm</name>
    <dbReference type="NCBI Taxonomy" id="283909"/>
    <lineage>
        <taxon>Eukaryota</taxon>
        <taxon>Metazoa</taxon>
        <taxon>Spiralia</taxon>
        <taxon>Lophotrochozoa</taxon>
        <taxon>Annelida</taxon>
        <taxon>Polychaeta</taxon>
        <taxon>Sedentaria</taxon>
        <taxon>Scolecida</taxon>
        <taxon>Capitellidae</taxon>
        <taxon>Capitella</taxon>
    </lineage>
</organism>
<keyword evidence="1" id="KW-0812">Transmembrane</keyword>
<keyword evidence="1" id="KW-0472">Membrane</keyword>